<keyword evidence="6" id="KW-1185">Reference proteome</keyword>
<name>A0A1H7KW11_9FIRM</name>
<keyword evidence="3" id="KW-0812">Transmembrane</keyword>
<accession>A0A1H7KW11</accession>
<evidence type="ECO:0000256" key="3">
    <source>
        <dbReference type="SAM" id="Phobius"/>
    </source>
</evidence>
<dbReference type="EMBL" id="FNZX01000014">
    <property type="protein sequence ID" value="SEK91011.1"/>
    <property type="molecule type" value="Genomic_DNA"/>
</dbReference>
<dbReference type="NCBIfam" id="TIGR00350">
    <property type="entry name" value="lytR_cpsA_psr"/>
    <property type="match status" value="1"/>
</dbReference>
<dbReference type="InterPro" id="IPR050922">
    <property type="entry name" value="LytR/CpsA/Psr_CW_biosynth"/>
</dbReference>
<dbReference type="AlphaFoldDB" id="A0A1H7KW11"/>
<feature type="compositionally biased region" description="Polar residues" evidence="2">
    <location>
        <begin position="23"/>
        <end position="37"/>
    </location>
</feature>
<gene>
    <name evidence="5" type="ORF">SAMN02910377_02149</name>
</gene>
<evidence type="ECO:0000256" key="2">
    <source>
        <dbReference type="SAM" id="MobiDB-lite"/>
    </source>
</evidence>
<feature type="domain" description="Cell envelope-related transcriptional attenuator" evidence="4">
    <location>
        <begin position="229"/>
        <end position="405"/>
    </location>
</feature>
<keyword evidence="3" id="KW-1133">Transmembrane helix</keyword>
<dbReference type="Proteomes" id="UP000182321">
    <property type="component" value="Unassembled WGS sequence"/>
</dbReference>
<feature type="compositionally biased region" description="Low complexity" evidence="2">
    <location>
        <begin position="70"/>
        <end position="109"/>
    </location>
</feature>
<dbReference type="PANTHER" id="PTHR33392:SF6">
    <property type="entry name" value="POLYISOPRENYL-TEICHOIC ACID--PEPTIDOGLYCAN TEICHOIC ACID TRANSFERASE TAGU"/>
    <property type="match status" value="1"/>
</dbReference>
<dbReference type="Gene3D" id="3.40.630.190">
    <property type="entry name" value="LCP protein"/>
    <property type="match status" value="1"/>
</dbReference>
<dbReference type="PANTHER" id="PTHR33392">
    <property type="entry name" value="POLYISOPRENYL-TEICHOIC ACID--PEPTIDOGLYCAN TEICHOIC ACID TRANSFERASE TAGU"/>
    <property type="match status" value="1"/>
</dbReference>
<sequence>MSNFEDYDLRRSSGTGRNPRPANRTSAYRTAGGTASRSYGRDADISPDLSLDDEIDLYDYDLQSETMSQRRPSGSRPSGSRPSGSRPSGSRPRSASSSHRTSAAAAHPSASKKRKKPAASHPSRPTRNSAPARGKNVPSGRKGGGKNGRGGKKKARRNIIVVEIVVLLLLLLIFFFWNKFGKVNWDNINMDEIEVNNLDTETEELLSNYTTLALFGVDNRSNGNLDSGNSDTIILVSINNDTKEVKMLSVQRDTYLQITEGTYRKCNYAYNHGGVETAIGMLNTNLDLKISGYVSVDFYALATIVDDLGGLELEVTQKMIDTDNPETHQNALAGYIAEVENVLNYYPNEEEGWKYSDCYFDSPGTYTLNGAQVVGYCRNRYAVDNDYGRAENQRKVIKLLVEKAKKADVATLNKIADDVFPSISTSLSLSQVLSMAASVGDYEISDSTGFPFALNSTTISKTTGSVLVPCTLTSNVVQLHEFLYDQQDYDPTDDMVDVISDHIVNETGFTEDSATVTQTTD</sequence>
<comment type="similarity">
    <text evidence="1">Belongs to the LytR/CpsA/Psr (LCP) family.</text>
</comment>
<dbReference type="InterPro" id="IPR004474">
    <property type="entry name" value="LytR_CpsA_psr"/>
</dbReference>
<proteinExistence type="inferred from homology"/>
<evidence type="ECO:0000259" key="4">
    <source>
        <dbReference type="Pfam" id="PF03816"/>
    </source>
</evidence>
<evidence type="ECO:0000313" key="6">
    <source>
        <dbReference type="Proteomes" id="UP000182321"/>
    </source>
</evidence>
<feature type="transmembrane region" description="Helical" evidence="3">
    <location>
        <begin position="159"/>
        <end position="177"/>
    </location>
</feature>
<reference evidence="6" key="1">
    <citation type="submission" date="2016-10" db="EMBL/GenBank/DDBJ databases">
        <authorList>
            <person name="Varghese N."/>
        </authorList>
    </citation>
    <scope>NUCLEOTIDE SEQUENCE [LARGE SCALE GENOMIC DNA]</scope>
    <source>
        <strain evidence="6">ACV-9</strain>
    </source>
</reference>
<keyword evidence="3" id="KW-0472">Membrane</keyword>
<feature type="compositionally biased region" description="Acidic residues" evidence="2">
    <location>
        <begin position="50"/>
        <end position="59"/>
    </location>
</feature>
<dbReference type="Pfam" id="PF03816">
    <property type="entry name" value="LytR_cpsA_psr"/>
    <property type="match status" value="1"/>
</dbReference>
<feature type="region of interest" description="Disordered" evidence="2">
    <location>
        <begin position="1"/>
        <end position="154"/>
    </location>
</feature>
<protein>
    <submittedName>
        <fullName evidence="5">Transcriptional attenuator, LytR family</fullName>
    </submittedName>
</protein>
<organism evidence="5 6">
    <name type="scientific">Pseudobutyrivibrio ruminis</name>
    <dbReference type="NCBI Taxonomy" id="46206"/>
    <lineage>
        <taxon>Bacteria</taxon>
        <taxon>Bacillati</taxon>
        <taxon>Bacillota</taxon>
        <taxon>Clostridia</taxon>
        <taxon>Lachnospirales</taxon>
        <taxon>Lachnospiraceae</taxon>
        <taxon>Pseudobutyrivibrio</taxon>
    </lineage>
</organism>
<evidence type="ECO:0000313" key="5">
    <source>
        <dbReference type="EMBL" id="SEK91011.1"/>
    </source>
</evidence>
<dbReference type="RefSeq" id="WP_083380742.1">
    <property type="nucleotide sequence ID" value="NZ_FNZX01000014.1"/>
</dbReference>
<evidence type="ECO:0000256" key="1">
    <source>
        <dbReference type="ARBA" id="ARBA00006068"/>
    </source>
</evidence>